<evidence type="ECO:0000256" key="1">
    <source>
        <dbReference type="SAM" id="MobiDB-lite"/>
    </source>
</evidence>
<feature type="signal peptide" evidence="2">
    <location>
        <begin position="1"/>
        <end position="27"/>
    </location>
</feature>
<protein>
    <submittedName>
        <fullName evidence="3">Uncharacterized protein</fullName>
    </submittedName>
</protein>
<name>A0A4R3VF31_ROSSA</name>
<organism evidence="3 4">
    <name type="scientific">Roseateles saccharophilus</name>
    <name type="common">Pseudomonas saccharophila</name>
    <dbReference type="NCBI Taxonomy" id="304"/>
    <lineage>
        <taxon>Bacteria</taxon>
        <taxon>Pseudomonadati</taxon>
        <taxon>Pseudomonadota</taxon>
        <taxon>Betaproteobacteria</taxon>
        <taxon>Burkholderiales</taxon>
        <taxon>Sphaerotilaceae</taxon>
        <taxon>Roseateles</taxon>
    </lineage>
</organism>
<keyword evidence="2" id="KW-0732">Signal</keyword>
<accession>A0A4R3VF31</accession>
<gene>
    <name evidence="3" type="ORF">EV671_100477</name>
</gene>
<dbReference type="Proteomes" id="UP000295110">
    <property type="component" value="Unassembled WGS sequence"/>
</dbReference>
<sequence>MPGFATSRLRAAALLLGLGAMLQPAVAAPKAHKQAPLRFDPPAAGPAQRANAGYEACIDNPTPDGLVIDCQALRTPAAAAKPKPRRH</sequence>
<evidence type="ECO:0000313" key="3">
    <source>
        <dbReference type="EMBL" id="TCV02304.1"/>
    </source>
</evidence>
<dbReference type="RefSeq" id="WP_132570189.1">
    <property type="nucleotide sequence ID" value="NZ_CBCSGL010000001.1"/>
</dbReference>
<evidence type="ECO:0000256" key="2">
    <source>
        <dbReference type="SAM" id="SignalP"/>
    </source>
</evidence>
<reference evidence="3 4" key="1">
    <citation type="submission" date="2019-03" db="EMBL/GenBank/DDBJ databases">
        <title>Genomic Encyclopedia of Type Strains, Phase IV (KMG-IV): sequencing the most valuable type-strain genomes for metagenomic binning, comparative biology and taxonomic classification.</title>
        <authorList>
            <person name="Goeker M."/>
        </authorList>
    </citation>
    <scope>NUCLEOTIDE SEQUENCE [LARGE SCALE GENOMIC DNA]</scope>
    <source>
        <strain evidence="3 4">DSM 654</strain>
    </source>
</reference>
<evidence type="ECO:0000313" key="4">
    <source>
        <dbReference type="Proteomes" id="UP000295110"/>
    </source>
</evidence>
<feature type="region of interest" description="Disordered" evidence="1">
    <location>
        <begin position="27"/>
        <end position="50"/>
    </location>
</feature>
<feature type="chain" id="PRO_5020719339" evidence="2">
    <location>
        <begin position="28"/>
        <end position="87"/>
    </location>
</feature>
<dbReference type="EMBL" id="SMBU01000004">
    <property type="protein sequence ID" value="TCV02304.1"/>
    <property type="molecule type" value="Genomic_DNA"/>
</dbReference>
<dbReference type="OrthoDB" id="10008399at2"/>
<comment type="caution">
    <text evidence="3">The sequence shown here is derived from an EMBL/GenBank/DDBJ whole genome shotgun (WGS) entry which is preliminary data.</text>
</comment>
<proteinExistence type="predicted"/>
<dbReference type="AlphaFoldDB" id="A0A4R3VF31"/>
<keyword evidence="4" id="KW-1185">Reference proteome</keyword>